<dbReference type="Proteomes" id="UP000321805">
    <property type="component" value="Chromosome"/>
</dbReference>
<dbReference type="SUPFAM" id="SSF53474">
    <property type="entry name" value="alpha/beta-Hydrolases"/>
    <property type="match status" value="1"/>
</dbReference>
<evidence type="ECO:0000256" key="4">
    <source>
        <dbReference type="PIRSR" id="PIRSR001112-1"/>
    </source>
</evidence>
<dbReference type="Pfam" id="PF06441">
    <property type="entry name" value="EHN"/>
    <property type="match status" value="1"/>
</dbReference>
<feature type="domain" description="Epoxide hydrolase N-terminal" evidence="5">
    <location>
        <begin position="15"/>
        <end position="118"/>
    </location>
</feature>
<feature type="active site" description="Proton donor" evidence="4">
    <location>
        <position position="312"/>
    </location>
</feature>
<evidence type="ECO:0000256" key="3">
    <source>
        <dbReference type="ARBA" id="ARBA00022801"/>
    </source>
</evidence>
<name>A0A5B8U9N7_9ACTN</name>
<dbReference type="OrthoDB" id="27092at2"/>
<evidence type="ECO:0000256" key="2">
    <source>
        <dbReference type="ARBA" id="ARBA00022797"/>
    </source>
</evidence>
<accession>A0A5B8U9N7</accession>
<dbReference type="GO" id="GO:0097176">
    <property type="term" value="P:epoxide metabolic process"/>
    <property type="evidence" value="ECO:0007669"/>
    <property type="project" value="TreeGrafter"/>
</dbReference>
<dbReference type="InterPro" id="IPR016292">
    <property type="entry name" value="Epoxide_hydrolase"/>
</dbReference>
<proteinExistence type="inferred from homology"/>
<protein>
    <submittedName>
        <fullName evidence="6">Epoxide hydrolase</fullName>
    </submittedName>
</protein>
<dbReference type="InterPro" id="IPR010497">
    <property type="entry name" value="Epoxide_hydro_N"/>
</dbReference>
<dbReference type="AlphaFoldDB" id="A0A5B8U9N7"/>
<feature type="active site" description="Proton acceptor" evidence="4">
    <location>
        <position position="368"/>
    </location>
</feature>
<keyword evidence="3 6" id="KW-0378">Hydrolase</keyword>
<reference evidence="6 7" key="1">
    <citation type="journal article" date="2018" name="J. Microbiol.">
        <title>Baekduia soli gen. nov., sp. nov., a novel bacterium isolated from the soil of Baekdu Mountain and proposal of a novel family name, Baekduiaceae fam. nov.</title>
        <authorList>
            <person name="An D.S."/>
            <person name="Siddiqi M.Z."/>
            <person name="Kim K.H."/>
            <person name="Yu H.S."/>
            <person name="Im W.T."/>
        </authorList>
    </citation>
    <scope>NUCLEOTIDE SEQUENCE [LARGE SCALE GENOMIC DNA]</scope>
    <source>
        <strain evidence="6 7">BR7-21</strain>
    </source>
</reference>
<evidence type="ECO:0000313" key="6">
    <source>
        <dbReference type="EMBL" id="QEC49745.1"/>
    </source>
</evidence>
<dbReference type="GO" id="GO:0004301">
    <property type="term" value="F:epoxide hydrolase activity"/>
    <property type="evidence" value="ECO:0007669"/>
    <property type="project" value="TreeGrafter"/>
</dbReference>
<dbReference type="PIRSF" id="PIRSF001112">
    <property type="entry name" value="Epoxide_hydrolase"/>
    <property type="match status" value="1"/>
</dbReference>
<dbReference type="PRINTS" id="PR00412">
    <property type="entry name" value="EPOXHYDRLASE"/>
</dbReference>
<keyword evidence="7" id="KW-1185">Reference proteome</keyword>
<sequence>MAPVGCHAVEIDAVPFEVNVPQAVLDDLARRLEATRWPVEPASGPWRYGADSSYVRRVVDHWRDGYDWRASERAINRFDNYTTTIEGLEVHFILEHGSGPAPRPLIVTHGWPGSIVEFLEVVEPLAHPERFGGDVADAFTVVVPSIPGYGFSQAPDAPITPRDVGRMFDTLMTERLGFATYLAQGGDWGSIITSWMGYDQPEHVEAMHLNLVAFEALPPDGRLSEEEQAWVERSAVRRDPEAGYRIQQGTRPHTLAYGLTDSPAGLAAWILEKFHGWTVPGEDRDPPFDLDHLLANVMLYWLAGPGPASWLYIATIEQGARRLPDGERVRVPTSFLLCPRDISVPPPDSVIERAYVMVRRTDAPDGGHFVAFEQGDLFVRDVREAFRDRG</sequence>
<gene>
    <name evidence="6" type="ORF">FSW04_20660</name>
</gene>
<dbReference type="KEGG" id="bsol:FSW04_20660"/>
<dbReference type="EMBL" id="CP042430">
    <property type="protein sequence ID" value="QEC49745.1"/>
    <property type="molecule type" value="Genomic_DNA"/>
</dbReference>
<organism evidence="6 7">
    <name type="scientific">Baekduia soli</name>
    <dbReference type="NCBI Taxonomy" id="496014"/>
    <lineage>
        <taxon>Bacteria</taxon>
        <taxon>Bacillati</taxon>
        <taxon>Actinomycetota</taxon>
        <taxon>Thermoleophilia</taxon>
        <taxon>Solirubrobacterales</taxon>
        <taxon>Baekduiaceae</taxon>
        <taxon>Baekduia</taxon>
    </lineage>
</organism>
<dbReference type="InterPro" id="IPR000639">
    <property type="entry name" value="Epox_hydrolase-like"/>
</dbReference>
<dbReference type="InterPro" id="IPR029058">
    <property type="entry name" value="AB_hydrolase_fold"/>
</dbReference>
<evidence type="ECO:0000256" key="1">
    <source>
        <dbReference type="ARBA" id="ARBA00010088"/>
    </source>
</evidence>
<evidence type="ECO:0000259" key="5">
    <source>
        <dbReference type="Pfam" id="PF06441"/>
    </source>
</evidence>
<comment type="similarity">
    <text evidence="1">Belongs to the peptidase S33 family.</text>
</comment>
<keyword evidence="2" id="KW-0058">Aromatic hydrocarbons catabolism</keyword>
<dbReference type="PANTHER" id="PTHR21661:SF35">
    <property type="entry name" value="EPOXIDE HYDROLASE"/>
    <property type="match status" value="1"/>
</dbReference>
<feature type="active site" description="Nucleophile" evidence="4">
    <location>
        <position position="187"/>
    </location>
</feature>
<evidence type="ECO:0000313" key="7">
    <source>
        <dbReference type="Proteomes" id="UP000321805"/>
    </source>
</evidence>
<dbReference type="Gene3D" id="3.40.50.1820">
    <property type="entry name" value="alpha/beta hydrolase"/>
    <property type="match status" value="1"/>
</dbReference>
<dbReference type="PANTHER" id="PTHR21661">
    <property type="entry name" value="EPOXIDE HYDROLASE 1-RELATED"/>
    <property type="match status" value="1"/>
</dbReference>